<keyword evidence="1" id="KW-0614">Plasmid</keyword>
<dbReference type="PATRIC" id="fig|1430.6.peg.2176"/>
<proteinExistence type="predicted"/>
<accession>A0A160LK24</accession>
<geneLocation type="plasmid" evidence="1">
    <name>pAM65-52-3-235K</name>
</geneLocation>
<evidence type="ECO:0000313" key="1">
    <source>
        <dbReference type="EMBL" id="AND28473.1"/>
    </source>
</evidence>
<name>A0A160LK24_BACTI</name>
<organism evidence="1">
    <name type="scientific">Bacillus thuringiensis subsp. israelensis</name>
    <dbReference type="NCBI Taxonomy" id="1430"/>
    <lineage>
        <taxon>Bacteria</taxon>
        <taxon>Bacillati</taxon>
        <taxon>Bacillota</taxon>
        <taxon>Bacilli</taxon>
        <taxon>Bacillales</taxon>
        <taxon>Bacillaceae</taxon>
        <taxon>Bacillus</taxon>
        <taxon>Bacillus cereus group</taxon>
    </lineage>
</organism>
<dbReference type="AlphaFoldDB" id="A0A160LK24"/>
<dbReference type="EMBL" id="CP013278">
    <property type="protein sequence ID" value="AND28473.1"/>
    <property type="molecule type" value="Genomic_DNA"/>
</dbReference>
<sequence length="71" mass="8354">MQEQPIYLKSLHSYNFRHSKENPKVIGFVMFTPEGYSPRPCFKVLYESDNFVDHIPHSSLVDGYYEVVVKD</sequence>
<reference evidence="1" key="1">
    <citation type="journal article" date="2017" name="Res. Microbiol.">
        <title>Comparative genomics of extrachromosomal elements in Bacillus thuringiensis subsp. israelensis.</title>
        <authorList>
            <person name="Bolotin A."/>
            <person name="Gillis A."/>
            <person name="Sanchis V."/>
            <person name="Nielsen-LeRoux C."/>
            <person name="Mahillon J."/>
            <person name="Lereclus D."/>
            <person name="Sorokin A."/>
        </authorList>
    </citation>
    <scope>NUCLEOTIDE SEQUENCE</scope>
    <source>
        <strain evidence="1">AM65-52</strain>
        <plasmid evidence="1">pAM65-52-3-235K</plasmid>
    </source>
</reference>
<protein>
    <submittedName>
        <fullName evidence="1">Uncharacterized protein</fullName>
    </submittedName>
</protein>
<gene>
    <name evidence="1" type="ORF">ATN07_32615</name>
</gene>
<dbReference type="RefSeq" id="WP_001157798.1">
    <property type="nucleotide sequence ID" value="NZ_CP013278.1"/>
</dbReference>